<evidence type="ECO:0000259" key="6">
    <source>
        <dbReference type="PROSITE" id="PS50983"/>
    </source>
</evidence>
<dbReference type="Proteomes" id="UP000199065">
    <property type="component" value="Unassembled WGS sequence"/>
</dbReference>
<dbReference type="STRING" id="185761.SAMN05660282_01633"/>
<evidence type="ECO:0000256" key="3">
    <source>
        <dbReference type="ARBA" id="ARBA00022448"/>
    </source>
</evidence>
<keyword evidence="8" id="KW-1185">Reference proteome</keyword>
<dbReference type="PROSITE" id="PS51257">
    <property type="entry name" value="PROKAR_LIPOPROTEIN"/>
    <property type="match status" value="1"/>
</dbReference>
<dbReference type="GO" id="GO:0030288">
    <property type="term" value="C:outer membrane-bounded periplasmic space"/>
    <property type="evidence" value="ECO:0007669"/>
    <property type="project" value="TreeGrafter"/>
</dbReference>
<evidence type="ECO:0000313" key="8">
    <source>
        <dbReference type="Proteomes" id="UP000199065"/>
    </source>
</evidence>
<evidence type="ECO:0000256" key="2">
    <source>
        <dbReference type="ARBA" id="ARBA00008814"/>
    </source>
</evidence>
<keyword evidence="4 5" id="KW-0732">Signal</keyword>
<evidence type="ECO:0000256" key="1">
    <source>
        <dbReference type="ARBA" id="ARBA00004196"/>
    </source>
</evidence>
<keyword evidence="3" id="KW-0813">Transport</keyword>
<dbReference type="PANTHER" id="PTHR30532:SF1">
    <property type="entry name" value="IRON(3+)-HYDROXAMATE-BINDING PROTEIN FHUD"/>
    <property type="match status" value="1"/>
</dbReference>
<dbReference type="OrthoDB" id="7941913at2"/>
<dbReference type="InterPro" id="IPR002491">
    <property type="entry name" value="ABC_transptr_periplasmic_BD"/>
</dbReference>
<dbReference type="InterPro" id="IPR051313">
    <property type="entry name" value="Bact_iron-sidero_bind"/>
</dbReference>
<feature type="signal peptide" evidence="5">
    <location>
        <begin position="1"/>
        <end position="29"/>
    </location>
</feature>
<dbReference type="AlphaFoldDB" id="A0A1I2U1X9"/>
<comment type="subcellular location">
    <subcellularLocation>
        <location evidence="1">Cell envelope</location>
    </subcellularLocation>
</comment>
<dbReference type="Gene3D" id="3.40.50.1980">
    <property type="entry name" value="Nitrogenase molybdenum iron protein domain"/>
    <property type="match status" value="2"/>
</dbReference>
<reference evidence="7 8" key="1">
    <citation type="submission" date="2016-10" db="EMBL/GenBank/DDBJ databases">
        <authorList>
            <person name="de Groot N.N."/>
        </authorList>
    </citation>
    <scope>NUCLEOTIDE SEQUENCE [LARGE SCALE GENOMIC DNA]</scope>
    <source>
        <strain>J11</strain>
        <strain evidence="8">PG 39</strain>
    </source>
</reference>
<dbReference type="Pfam" id="PF01497">
    <property type="entry name" value="Peripla_BP_2"/>
    <property type="match status" value="1"/>
</dbReference>
<proteinExistence type="inferred from homology"/>
<evidence type="ECO:0000256" key="5">
    <source>
        <dbReference type="SAM" id="SignalP"/>
    </source>
</evidence>
<evidence type="ECO:0000256" key="4">
    <source>
        <dbReference type="ARBA" id="ARBA00022729"/>
    </source>
</evidence>
<feature type="chain" id="PRO_5011790370" evidence="5">
    <location>
        <begin position="30"/>
        <end position="324"/>
    </location>
</feature>
<feature type="domain" description="Fe/B12 periplasmic-binding" evidence="6">
    <location>
        <begin position="61"/>
        <end position="324"/>
    </location>
</feature>
<protein>
    <submittedName>
        <fullName evidence="7">Iron complex transport system substrate-binding protein</fullName>
    </submittedName>
</protein>
<dbReference type="GO" id="GO:1901678">
    <property type="term" value="P:iron coordination entity transport"/>
    <property type="evidence" value="ECO:0007669"/>
    <property type="project" value="UniProtKB-ARBA"/>
</dbReference>
<name>A0A1I2U1X9_9CORY</name>
<dbReference type="EMBL" id="FOPJ01000010">
    <property type="protein sequence ID" value="SFG68886.1"/>
    <property type="molecule type" value="Genomic_DNA"/>
</dbReference>
<sequence>MRVTRSFLSVALALGLGLSAASCSSDKNAEGDTPKDNTQAAASFTHPQYEDLTINLDEAPKRVVADFYAAGVLASYGIEPVGVFGWGSDSEDVLSAFDINKAEILGKGNEINVEKLVDLQPDVIVGHGSPEGWSWFKEDLNKQLLDVAPFIPLATTKSVETNIDDNLKIAAFLGADPESTEIKKSKEAFETAKTHVKDAVEGKDLEVLLGAPAEEVYYTAQGFPQNDLFEELGMKTVGKPRPAEGNPWGQLAWEEFPEFKADVVTTLPESSAPDLSQNALWSAHPAVKANQVFAWDQKLIYSYDAYADWLDATAKDLTTYQKLK</sequence>
<dbReference type="SUPFAM" id="SSF53807">
    <property type="entry name" value="Helical backbone' metal receptor"/>
    <property type="match status" value="1"/>
</dbReference>
<comment type="similarity">
    <text evidence="2">Belongs to the bacterial solute-binding protein 8 family.</text>
</comment>
<dbReference type="PROSITE" id="PS50983">
    <property type="entry name" value="FE_B12_PBP"/>
    <property type="match status" value="1"/>
</dbReference>
<dbReference type="PANTHER" id="PTHR30532">
    <property type="entry name" value="IRON III DICITRATE-BINDING PERIPLASMIC PROTEIN"/>
    <property type="match status" value="1"/>
</dbReference>
<accession>A0A1I2U1X9</accession>
<gene>
    <name evidence="7" type="ORF">SAMN05660282_01633</name>
</gene>
<evidence type="ECO:0000313" key="7">
    <source>
        <dbReference type="EMBL" id="SFG68886.1"/>
    </source>
</evidence>
<organism evidence="7 8">
    <name type="scientific">Corynebacterium spheniscorum</name>
    <dbReference type="NCBI Taxonomy" id="185761"/>
    <lineage>
        <taxon>Bacteria</taxon>
        <taxon>Bacillati</taxon>
        <taxon>Actinomycetota</taxon>
        <taxon>Actinomycetes</taxon>
        <taxon>Mycobacteriales</taxon>
        <taxon>Corynebacteriaceae</taxon>
        <taxon>Corynebacterium</taxon>
    </lineage>
</organism>
<dbReference type="RefSeq" id="WP_092286262.1">
    <property type="nucleotide sequence ID" value="NZ_FOPJ01000010.1"/>
</dbReference>